<evidence type="ECO:0000256" key="16">
    <source>
        <dbReference type="SAM" id="SignalP"/>
    </source>
</evidence>
<dbReference type="SUPFAM" id="SSF56112">
    <property type="entry name" value="Protein kinase-like (PK-like)"/>
    <property type="match status" value="1"/>
</dbReference>
<accession>A0A979FND6</accession>
<dbReference type="PRINTS" id="PR00653">
    <property type="entry name" value="ACTIVIN2R"/>
</dbReference>
<dbReference type="GeneID" id="108676667"/>
<dbReference type="GO" id="GO:0043235">
    <property type="term" value="C:receptor complex"/>
    <property type="evidence" value="ECO:0007669"/>
    <property type="project" value="TreeGrafter"/>
</dbReference>
<evidence type="ECO:0000256" key="9">
    <source>
        <dbReference type="ARBA" id="ARBA00022840"/>
    </source>
</evidence>
<feature type="region of interest" description="Disordered" evidence="15">
    <location>
        <begin position="26"/>
        <end position="56"/>
    </location>
</feature>
<dbReference type="SMART" id="SM00220">
    <property type="entry name" value="S_TKc"/>
    <property type="match status" value="1"/>
</dbReference>
<keyword evidence="8 14" id="KW-0418">Kinase</keyword>
<keyword evidence="6 16" id="KW-0732">Signal</keyword>
<evidence type="ECO:0000256" key="12">
    <source>
        <dbReference type="ARBA" id="ARBA00023170"/>
    </source>
</evidence>
<dbReference type="PANTHER" id="PTHR23255">
    <property type="entry name" value="TRANSFORMING GROWTH FACTOR-BETA RECEPTOR TYPE I AND II"/>
    <property type="match status" value="1"/>
</dbReference>
<dbReference type="InterPro" id="IPR003605">
    <property type="entry name" value="GS_dom"/>
</dbReference>
<dbReference type="InterPro" id="IPR017441">
    <property type="entry name" value="Protein_kinase_ATP_BS"/>
</dbReference>
<comment type="similarity">
    <text evidence="2 14">Belongs to the protein kinase superfamily. TKL Ser/Thr protein kinase family. TGFB receptor subfamily.</text>
</comment>
<dbReference type="InterPro" id="IPR000719">
    <property type="entry name" value="Prot_kinase_dom"/>
</dbReference>
<evidence type="ECO:0000256" key="4">
    <source>
        <dbReference type="ARBA" id="ARBA00022679"/>
    </source>
</evidence>
<feature type="domain" description="GS" evidence="18">
    <location>
        <begin position="200"/>
        <end position="225"/>
    </location>
</feature>
<keyword evidence="4 14" id="KW-0808">Transferase</keyword>
<evidence type="ECO:0000256" key="7">
    <source>
        <dbReference type="ARBA" id="ARBA00022741"/>
    </source>
</evidence>
<dbReference type="PANTHER" id="PTHR23255:SF71">
    <property type="entry name" value="RECEPTOR PROTEIN SERINE_THREONINE KINASE"/>
    <property type="match status" value="1"/>
</dbReference>
<dbReference type="Gene3D" id="2.10.60.10">
    <property type="entry name" value="CD59"/>
    <property type="match status" value="1"/>
</dbReference>
<dbReference type="EC" id="2.7.11.30" evidence="14"/>
<dbReference type="PROSITE" id="PS51256">
    <property type="entry name" value="GS"/>
    <property type="match status" value="1"/>
</dbReference>
<keyword evidence="14" id="KW-0460">Magnesium</keyword>
<keyword evidence="11" id="KW-0472">Membrane</keyword>
<dbReference type="GO" id="GO:0046872">
    <property type="term" value="F:metal ion binding"/>
    <property type="evidence" value="ECO:0007669"/>
    <property type="project" value="UniProtKB-KW"/>
</dbReference>
<keyword evidence="5" id="KW-0812">Transmembrane</keyword>
<evidence type="ECO:0000256" key="3">
    <source>
        <dbReference type="ARBA" id="ARBA00022527"/>
    </source>
</evidence>
<dbReference type="InterPro" id="IPR045860">
    <property type="entry name" value="Snake_toxin-like_sf"/>
</dbReference>
<dbReference type="PROSITE" id="PS00107">
    <property type="entry name" value="PROTEIN_KINASE_ATP"/>
    <property type="match status" value="1"/>
</dbReference>
<dbReference type="PROSITE" id="PS50011">
    <property type="entry name" value="PROTEIN_KINASE_DOM"/>
    <property type="match status" value="1"/>
</dbReference>
<dbReference type="SMART" id="SM00467">
    <property type="entry name" value="GS"/>
    <property type="match status" value="1"/>
</dbReference>
<evidence type="ECO:0000256" key="13">
    <source>
        <dbReference type="PROSITE-ProRule" id="PRU10141"/>
    </source>
</evidence>
<evidence type="ECO:0000256" key="6">
    <source>
        <dbReference type="ARBA" id="ARBA00022729"/>
    </source>
</evidence>
<proteinExistence type="inferred from homology"/>
<name>A0A979FND6_HYAAZ</name>
<feature type="compositionally biased region" description="Basic and acidic residues" evidence="15">
    <location>
        <begin position="34"/>
        <end position="46"/>
    </location>
</feature>
<evidence type="ECO:0000256" key="10">
    <source>
        <dbReference type="ARBA" id="ARBA00022989"/>
    </source>
</evidence>
<dbReference type="FunFam" id="1.10.510.10:FF:000304">
    <property type="entry name" value="Receptor protein serine/threonine kinase"/>
    <property type="match status" value="1"/>
</dbReference>
<keyword evidence="9 13" id="KW-0067">ATP-binding</keyword>
<dbReference type="Gene3D" id="1.10.510.10">
    <property type="entry name" value="Transferase(Phosphotransferase) domain 1"/>
    <property type="match status" value="1"/>
</dbReference>
<sequence length="527" mass="59022">MQFSALHNFLILIFLTFFQGSRSDGAVLSSSGEDAARRQTSKEMEMKSNGPEGHQTASYTALLTSPRPAVNKRLRLPGSELVCYCTNCPQGQCTTDGYCYTTITVDTTTGFHETYERQSCLNRSSQFPPGDHFKCRGGGQYTVYPRMTELVVCCRDEHLCNTRVAWPISQQQHTAPVYGPNEEYIRKVYLTPVDNERANNELVDFTSSGSGSGLPLLVQRSIARQVQLLEVVGKGRFGEVWKGRWRGEHVAVKIFSSRDESSWFREVEIYQTVMLRHDNILGFIAADNKDNGTWTQLWLVAEFHPHGSLFDFLLRGPIDPASLVRMAHSIATGLAHLHMDIMGGTEGKPAIAHRDLKSKNILVRSNGTCAIADLGLAVRYYTHSHCLDIAPNTRVGTKRYLAPEILDETMNMGHFESFKRADVYALGLVLWEMCHRTAHPGAPAAQEFQLPYYDLVPADPSIEDMKRVVVTERKRPAIHPAWRSCPELKLVSHVMSECWYHTAAARLTALRIKKSLAALSPSLNCAT</sequence>
<dbReference type="Gene3D" id="3.30.200.20">
    <property type="entry name" value="Phosphorylase Kinase, domain 1"/>
    <property type="match status" value="1"/>
</dbReference>
<dbReference type="Proteomes" id="UP000694843">
    <property type="component" value="Unplaced"/>
</dbReference>
<dbReference type="InterPro" id="IPR008271">
    <property type="entry name" value="Ser/Thr_kinase_AS"/>
</dbReference>
<dbReference type="KEGG" id="hazt:108676667"/>
<feature type="signal peptide" evidence="16">
    <location>
        <begin position="1"/>
        <end position="23"/>
    </location>
</feature>
<evidence type="ECO:0000256" key="8">
    <source>
        <dbReference type="ARBA" id="ARBA00022777"/>
    </source>
</evidence>
<dbReference type="AlphaFoldDB" id="A0A979FND6"/>
<evidence type="ECO:0000256" key="15">
    <source>
        <dbReference type="SAM" id="MobiDB-lite"/>
    </source>
</evidence>
<dbReference type="InterPro" id="IPR011009">
    <property type="entry name" value="Kinase-like_dom_sf"/>
</dbReference>
<dbReference type="FunFam" id="3.30.200.20:FF:000023">
    <property type="entry name" value="Receptor protein serine/threonine kinase"/>
    <property type="match status" value="1"/>
</dbReference>
<keyword evidence="3 14" id="KW-0723">Serine/threonine-protein kinase</keyword>
<comment type="cofactor">
    <cofactor evidence="14">
        <name>Mg(2+)</name>
        <dbReference type="ChEBI" id="CHEBI:18420"/>
    </cofactor>
    <cofactor evidence="14">
        <name>Mn(2+)</name>
        <dbReference type="ChEBI" id="CHEBI:29035"/>
    </cofactor>
</comment>
<dbReference type="GO" id="GO:0005886">
    <property type="term" value="C:plasma membrane"/>
    <property type="evidence" value="ECO:0007669"/>
    <property type="project" value="TreeGrafter"/>
</dbReference>
<feature type="domain" description="Protein kinase" evidence="17">
    <location>
        <begin position="226"/>
        <end position="523"/>
    </location>
</feature>
<evidence type="ECO:0000313" key="20">
    <source>
        <dbReference type="RefSeq" id="XP_047737705.1"/>
    </source>
</evidence>
<evidence type="ECO:0000313" key="19">
    <source>
        <dbReference type="Proteomes" id="UP000694843"/>
    </source>
</evidence>
<evidence type="ECO:0000259" key="18">
    <source>
        <dbReference type="PROSITE" id="PS51256"/>
    </source>
</evidence>
<comment type="catalytic activity">
    <reaction evidence="14">
        <text>L-threonyl-[receptor-protein] + ATP = O-phospho-L-threonyl-[receptor-protein] + ADP + H(+)</text>
        <dbReference type="Rhea" id="RHEA:44880"/>
        <dbReference type="Rhea" id="RHEA-COMP:11024"/>
        <dbReference type="Rhea" id="RHEA-COMP:11025"/>
        <dbReference type="ChEBI" id="CHEBI:15378"/>
        <dbReference type="ChEBI" id="CHEBI:30013"/>
        <dbReference type="ChEBI" id="CHEBI:30616"/>
        <dbReference type="ChEBI" id="CHEBI:61977"/>
        <dbReference type="ChEBI" id="CHEBI:456216"/>
        <dbReference type="EC" id="2.7.11.30"/>
    </reaction>
</comment>
<dbReference type="Pfam" id="PF08515">
    <property type="entry name" value="TGF_beta_GS"/>
    <property type="match status" value="1"/>
</dbReference>
<keyword evidence="12 14" id="KW-0675">Receptor</keyword>
<feature type="binding site" evidence="13">
    <location>
        <position position="253"/>
    </location>
    <ligand>
        <name>ATP</name>
        <dbReference type="ChEBI" id="CHEBI:30616"/>
    </ligand>
</feature>
<dbReference type="InterPro" id="IPR000333">
    <property type="entry name" value="TGFB_receptor"/>
</dbReference>
<protein>
    <recommendedName>
        <fullName evidence="14">Serine/threonine-protein kinase receptor</fullName>
        <ecNumber evidence="14">2.7.11.30</ecNumber>
    </recommendedName>
</protein>
<dbReference type="GO" id="GO:0004675">
    <property type="term" value="F:transmembrane receptor protein serine/threonine kinase activity"/>
    <property type="evidence" value="ECO:0007669"/>
    <property type="project" value="UniProtKB-EC"/>
</dbReference>
<organism evidence="19 20">
    <name type="scientific">Hyalella azteca</name>
    <name type="common">Amphipod</name>
    <dbReference type="NCBI Taxonomy" id="294128"/>
    <lineage>
        <taxon>Eukaryota</taxon>
        <taxon>Metazoa</taxon>
        <taxon>Ecdysozoa</taxon>
        <taxon>Arthropoda</taxon>
        <taxon>Crustacea</taxon>
        <taxon>Multicrustacea</taxon>
        <taxon>Malacostraca</taxon>
        <taxon>Eumalacostraca</taxon>
        <taxon>Peracarida</taxon>
        <taxon>Amphipoda</taxon>
        <taxon>Senticaudata</taxon>
        <taxon>Talitrida</taxon>
        <taxon>Talitroidea</taxon>
        <taxon>Hyalellidae</taxon>
        <taxon>Hyalella</taxon>
    </lineage>
</organism>
<keyword evidence="10" id="KW-1133">Transmembrane helix</keyword>
<dbReference type="OrthoDB" id="69842at2759"/>
<evidence type="ECO:0000256" key="1">
    <source>
        <dbReference type="ARBA" id="ARBA00004479"/>
    </source>
</evidence>
<dbReference type="PROSITE" id="PS00108">
    <property type="entry name" value="PROTEIN_KINASE_ST"/>
    <property type="match status" value="1"/>
</dbReference>
<reference evidence="20" key="1">
    <citation type="submission" date="2025-08" db="UniProtKB">
        <authorList>
            <consortium name="RefSeq"/>
        </authorList>
    </citation>
    <scope>IDENTIFICATION</scope>
    <source>
        <tissue evidence="20">Whole organism</tissue>
    </source>
</reference>
<keyword evidence="19" id="KW-1185">Reference proteome</keyword>
<evidence type="ECO:0000256" key="11">
    <source>
        <dbReference type="ARBA" id="ARBA00023136"/>
    </source>
</evidence>
<feature type="chain" id="PRO_5037977459" description="Serine/threonine-protein kinase receptor" evidence="16">
    <location>
        <begin position="24"/>
        <end position="527"/>
    </location>
</feature>
<keyword evidence="14" id="KW-0479">Metal-binding</keyword>
<keyword evidence="14" id="KW-0464">Manganese</keyword>
<evidence type="ECO:0000256" key="14">
    <source>
        <dbReference type="RuleBase" id="RU361271"/>
    </source>
</evidence>
<evidence type="ECO:0000256" key="2">
    <source>
        <dbReference type="ARBA" id="ARBA00009605"/>
    </source>
</evidence>
<evidence type="ECO:0000259" key="17">
    <source>
        <dbReference type="PROSITE" id="PS50011"/>
    </source>
</evidence>
<dbReference type="GO" id="GO:0071363">
    <property type="term" value="P:cellular response to growth factor stimulus"/>
    <property type="evidence" value="ECO:0007669"/>
    <property type="project" value="TreeGrafter"/>
</dbReference>
<gene>
    <name evidence="20" type="primary">LOC108676667</name>
</gene>
<keyword evidence="7 13" id="KW-0547">Nucleotide-binding</keyword>
<comment type="subcellular location">
    <subcellularLocation>
        <location evidence="1 14">Membrane</location>
        <topology evidence="1 14">Single-pass type I membrane protein</topology>
    </subcellularLocation>
</comment>
<dbReference type="GO" id="GO:0005524">
    <property type="term" value="F:ATP binding"/>
    <property type="evidence" value="ECO:0007669"/>
    <property type="project" value="UniProtKB-UniRule"/>
</dbReference>
<evidence type="ECO:0000256" key="5">
    <source>
        <dbReference type="ARBA" id="ARBA00022692"/>
    </source>
</evidence>
<dbReference type="RefSeq" id="XP_047737705.1">
    <property type="nucleotide sequence ID" value="XM_047881749.1"/>
</dbReference>
<dbReference type="Pfam" id="PF00069">
    <property type="entry name" value="Pkinase"/>
    <property type="match status" value="1"/>
</dbReference>